<accession>A0A4P9YXZ8</accession>
<organism evidence="1 2">
    <name type="scientific">Syncephalis pseudoplumigaleata</name>
    <dbReference type="NCBI Taxonomy" id="1712513"/>
    <lineage>
        <taxon>Eukaryota</taxon>
        <taxon>Fungi</taxon>
        <taxon>Fungi incertae sedis</taxon>
        <taxon>Zoopagomycota</taxon>
        <taxon>Zoopagomycotina</taxon>
        <taxon>Zoopagomycetes</taxon>
        <taxon>Zoopagales</taxon>
        <taxon>Piptocephalidaceae</taxon>
        <taxon>Syncephalis</taxon>
    </lineage>
</organism>
<sequence>MNDVSRKQMKLQASSHEHGYHGEYRWRMFMKDQRGKRQAIRAAATSSWSVVVRLLTANRTGPRLPSIHPTATLCMMADPSFCAMRISIKQSRTRAHIHLLMWKPCRYLSRAALDAYMIPQGTYASKDHSAAGTVTLRYTGQTGLATVAYPAICLFAGVAGSVWPPRPAIALPSWDGHLQLRI</sequence>
<keyword evidence="2" id="KW-1185">Reference proteome</keyword>
<protein>
    <submittedName>
        <fullName evidence="1">Uncharacterized protein</fullName>
    </submittedName>
</protein>
<dbReference type="EMBL" id="KZ990628">
    <property type="protein sequence ID" value="RKP23860.1"/>
    <property type="molecule type" value="Genomic_DNA"/>
</dbReference>
<evidence type="ECO:0000313" key="1">
    <source>
        <dbReference type="EMBL" id="RKP23860.1"/>
    </source>
</evidence>
<proteinExistence type="predicted"/>
<dbReference type="Proteomes" id="UP000278143">
    <property type="component" value="Unassembled WGS sequence"/>
</dbReference>
<reference evidence="2" key="1">
    <citation type="journal article" date="2018" name="Nat. Microbiol.">
        <title>Leveraging single-cell genomics to expand the fungal tree of life.</title>
        <authorList>
            <person name="Ahrendt S.R."/>
            <person name="Quandt C.A."/>
            <person name="Ciobanu D."/>
            <person name="Clum A."/>
            <person name="Salamov A."/>
            <person name="Andreopoulos B."/>
            <person name="Cheng J.F."/>
            <person name="Woyke T."/>
            <person name="Pelin A."/>
            <person name="Henrissat B."/>
            <person name="Reynolds N.K."/>
            <person name="Benny G.L."/>
            <person name="Smith M.E."/>
            <person name="James T.Y."/>
            <person name="Grigoriev I.V."/>
        </authorList>
    </citation>
    <scope>NUCLEOTIDE SEQUENCE [LARGE SCALE GENOMIC DNA]</scope>
    <source>
        <strain evidence="2">Benny S71-1</strain>
    </source>
</reference>
<name>A0A4P9YXZ8_9FUNG</name>
<gene>
    <name evidence="1" type="ORF">SYNPS1DRAFT_30378</name>
</gene>
<evidence type="ECO:0000313" key="2">
    <source>
        <dbReference type="Proteomes" id="UP000278143"/>
    </source>
</evidence>
<dbReference type="AlphaFoldDB" id="A0A4P9YXZ8"/>